<dbReference type="Gene3D" id="3.40.630.30">
    <property type="match status" value="1"/>
</dbReference>
<evidence type="ECO:0000256" key="12">
    <source>
        <dbReference type="ARBA" id="ARBA00022840"/>
    </source>
</evidence>
<name>A0AAW2NWD8_9LAMI</name>
<dbReference type="AlphaFoldDB" id="A0AAW2NWD8"/>
<dbReference type="PROSITE" id="PS51186">
    <property type="entry name" value="GNAT"/>
    <property type="match status" value="1"/>
</dbReference>
<accession>A0AAW2NWD8</accession>
<reference evidence="20" key="1">
    <citation type="submission" date="2020-06" db="EMBL/GenBank/DDBJ databases">
        <authorList>
            <person name="Li T."/>
            <person name="Hu X."/>
            <person name="Zhang T."/>
            <person name="Song X."/>
            <person name="Zhang H."/>
            <person name="Dai N."/>
            <person name="Sheng W."/>
            <person name="Hou X."/>
            <person name="Wei L."/>
        </authorList>
    </citation>
    <scope>NUCLEOTIDE SEQUENCE</scope>
    <source>
        <strain evidence="20">KEN8</strain>
        <tissue evidence="20">Leaf</tissue>
    </source>
</reference>
<dbReference type="FunFam" id="1.10.510.10:FF:000453">
    <property type="entry name" value="LRR receptor-like serine/threonine-protein kinase HSL2"/>
    <property type="match status" value="1"/>
</dbReference>
<dbReference type="InterPro" id="IPR001611">
    <property type="entry name" value="Leu-rich_rpt"/>
</dbReference>
<dbReference type="FunFam" id="3.80.10.10:FF:000041">
    <property type="entry name" value="LRR receptor-like serine/threonine-protein kinase ERECTA"/>
    <property type="match status" value="1"/>
</dbReference>
<dbReference type="FunFam" id="3.40.630.30:FF:000059">
    <property type="entry name" value="Putative acetyltransferase NSI"/>
    <property type="match status" value="1"/>
</dbReference>
<evidence type="ECO:0000256" key="8">
    <source>
        <dbReference type="ARBA" id="ARBA00022729"/>
    </source>
</evidence>
<proteinExistence type="inferred from homology"/>
<evidence type="ECO:0000256" key="10">
    <source>
        <dbReference type="ARBA" id="ARBA00022741"/>
    </source>
</evidence>
<evidence type="ECO:0000313" key="20">
    <source>
        <dbReference type="EMBL" id="KAL0347598.1"/>
    </source>
</evidence>
<dbReference type="Gene3D" id="3.80.10.10">
    <property type="entry name" value="Ribonuclease Inhibitor"/>
    <property type="match status" value="2"/>
</dbReference>
<dbReference type="GO" id="GO:0016020">
    <property type="term" value="C:membrane"/>
    <property type="evidence" value="ECO:0007669"/>
    <property type="project" value="UniProtKB-SubCell"/>
</dbReference>
<evidence type="ECO:0000256" key="13">
    <source>
        <dbReference type="ARBA" id="ARBA00022989"/>
    </source>
</evidence>
<dbReference type="CDD" id="cd04301">
    <property type="entry name" value="NAT_SF"/>
    <property type="match status" value="1"/>
</dbReference>
<feature type="transmembrane region" description="Helical" evidence="17">
    <location>
        <begin position="736"/>
        <end position="756"/>
    </location>
</feature>
<evidence type="ECO:0000256" key="3">
    <source>
        <dbReference type="ARBA" id="ARBA00012513"/>
    </source>
</evidence>
<evidence type="ECO:0000256" key="17">
    <source>
        <dbReference type="SAM" id="Phobius"/>
    </source>
</evidence>
<comment type="subcellular location">
    <subcellularLocation>
        <location evidence="1">Membrane</location>
        <topology evidence="1">Single-pass membrane protein</topology>
    </subcellularLocation>
</comment>
<sequence>MPAHGVLLLPTPVKLYPPLDSRSQTFCPLYHLAGSRNHKVSKLKARFWESIRSGILKNNTAQLIEPPSSIEEDEELLPEEFVLVERTSPDGTVEQIIFSSGGNVDVYDLQALCDKVGWPRRPLSKLAAALKNSYIVATLHSISKPAGEEGNGQKKLIGMARATSDHAFNATIWDVLVDPAYQGQGLGKALIEKLIRALLQRDIGNISLFADSQVVEFYQNLGFQPDPEGIKGMFCFSDCFPVLCCTNQRSQFLSHLQMADKTVCLVGVGLLVAVSLCWFPPIAYAQITDPQEVAALLAVHSNLNDPYKNLNWTKKHDPCASNWTGVLCYLDTTDGYMHVKELRLLRLNLSGTLAPELGQLPHMKILDFLWNHISGSIPKEIGNITALELLLLSGNQISGSLPDELGYLPNLSKFQLDLNMISGPIPKSFANLPKVQHFHMNNNRFSGQIPSELSTLPLLKHILLDNNNLSGNLPPELSQMRSLTILQLDNNNFSGSVIPGSYSQMPKLLKLDLSMNQLSGEITSNRLSENITTMYLDHNLLSGYVPSTIWENITFTPDTKVDINFEDNLLSDISGILDIPPNVTLKLNGNPVCTNAIQHNISLLCLSDNGTKETSDNLNKPVSTCPPQSCPIWNYFEYVPTLPNTCFCAAPFGVGLRLRSPSISNFLPYRDQFDQFITSNVYVKPNVPLNLYQLYVDSIEWESGPRLRMFLLFFPEYTNNSNTFNASVIQALQTHLLASPYLEAIYLALMIFSILLHRDLFKWIIMPIYLLSLITCSEYFLVSIYLVGVYRLSNHGISKGAVAGIVLGSISCAIVIVMSLLLFFRKIHQRSQAKVVKDQSRSLAVPKVPLKMDGVKPFSFEELQMATSSFNITTQIGQGGYGKVYKGTLADGVVVAISVHNKMLVYEFMPNGSLHDLLSAKYKGPLNFATRLHVALGAARGILYLHTEADPPIIHRDIKANNILLDSKLTAKVSDFGISRLAPVSDAKGVATAHVSTNVKGTPGYVDPEYFLTHKLTEKSDVYSLGIVFLELLTGMQPISHGRNIVREVNTACQSGMMFSIIDRSMGVYPSDSVKKFMALALRCSLDETKDRPSMLEVVRELENISSMVPESDHTALDMLSSGVSVASAPSSSVYDRRSTYLTIDLPGVTLLVVSSLPSSPVDDTQLLVSHIPTDTECRLRFY</sequence>
<dbReference type="InterPro" id="IPR016181">
    <property type="entry name" value="Acyl_CoA_acyltransferase"/>
</dbReference>
<protein>
    <recommendedName>
        <fullName evidence="3">non-specific serine/threonine protein kinase</fullName>
        <ecNumber evidence="3">2.7.11.1</ecNumber>
    </recommendedName>
</protein>
<keyword evidence="5" id="KW-0433">Leucine-rich repeat</keyword>
<dbReference type="GO" id="GO:0004674">
    <property type="term" value="F:protein serine/threonine kinase activity"/>
    <property type="evidence" value="ECO:0007669"/>
    <property type="project" value="UniProtKB-KW"/>
</dbReference>
<keyword evidence="16" id="KW-0012">Acyltransferase</keyword>
<feature type="domain" description="Protein kinase" evidence="18">
    <location>
        <begin position="821"/>
        <end position="1117"/>
    </location>
</feature>
<dbReference type="InterPro" id="IPR008271">
    <property type="entry name" value="Ser/Thr_kinase_AS"/>
</dbReference>
<comment type="similarity">
    <text evidence="2">Belongs to the protein kinase superfamily. Ser/Thr protein kinase family.</text>
</comment>
<evidence type="ECO:0000256" key="16">
    <source>
        <dbReference type="ARBA" id="ARBA00023315"/>
    </source>
</evidence>
<dbReference type="GO" id="GO:0016747">
    <property type="term" value="F:acyltransferase activity, transferring groups other than amino-acyl groups"/>
    <property type="evidence" value="ECO:0007669"/>
    <property type="project" value="InterPro"/>
</dbReference>
<dbReference type="InterPro" id="IPR000182">
    <property type="entry name" value="GNAT_dom"/>
</dbReference>
<dbReference type="SUPFAM" id="SSF56112">
    <property type="entry name" value="Protein kinase-like (PK-like)"/>
    <property type="match status" value="1"/>
</dbReference>
<organism evidence="20">
    <name type="scientific">Sesamum calycinum</name>
    <dbReference type="NCBI Taxonomy" id="2727403"/>
    <lineage>
        <taxon>Eukaryota</taxon>
        <taxon>Viridiplantae</taxon>
        <taxon>Streptophyta</taxon>
        <taxon>Embryophyta</taxon>
        <taxon>Tracheophyta</taxon>
        <taxon>Spermatophyta</taxon>
        <taxon>Magnoliopsida</taxon>
        <taxon>eudicotyledons</taxon>
        <taxon>Gunneridae</taxon>
        <taxon>Pentapetalae</taxon>
        <taxon>asterids</taxon>
        <taxon>lamiids</taxon>
        <taxon>Lamiales</taxon>
        <taxon>Pedaliaceae</taxon>
        <taxon>Sesamum</taxon>
    </lineage>
</organism>
<evidence type="ECO:0000256" key="9">
    <source>
        <dbReference type="ARBA" id="ARBA00022737"/>
    </source>
</evidence>
<dbReference type="Pfam" id="PF00583">
    <property type="entry name" value="Acetyltransf_1"/>
    <property type="match status" value="1"/>
</dbReference>
<keyword evidence="14 17" id="KW-0472">Membrane</keyword>
<dbReference type="Pfam" id="PF08263">
    <property type="entry name" value="LRRNT_2"/>
    <property type="match status" value="1"/>
</dbReference>
<dbReference type="InterPro" id="IPR000719">
    <property type="entry name" value="Prot_kinase_dom"/>
</dbReference>
<feature type="transmembrane region" description="Helical" evidence="17">
    <location>
        <begin position="768"/>
        <end position="790"/>
    </location>
</feature>
<feature type="domain" description="N-acetyltransferase" evidence="19">
    <location>
        <begin position="96"/>
        <end position="238"/>
    </location>
</feature>
<dbReference type="PANTHER" id="PTHR45974">
    <property type="entry name" value="RECEPTOR-LIKE PROTEIN 55"/>
    <property type="match status" value="1"/>
</dbReference>
<dbReference type="SUPFAM" id="SSF52058">
    <property type="entry name" value="L domain-like"/>
    <property type="match status" value="1"/>
</dbReference>
<keyword evidence="12" id="KW-0067">ATP-binding</keyword>
<dbReference type="InterPro" id="IPR011009">
    <property type="entry name" value="Kinase-like_dom_sf"/>
</dbReference>
<evidence type="ECO:0000256" key="6">
    <source>
        <dbReference type="ARBA" id="ARBA00022679"/>
    </source>
</evidence>
<evidence type="ECO:0000259" key="19">
    <source>
        <dbReference type="PROSITE" id="PS51186"/>
    </source>
</evidence>
<keyword evidence="4" id="KW-0723">Serine/threonine-protein kinase</keyword>
<dbReference type="InterPro" id="IPR032675">
    <property type="entry name" value="LRR_dom_sf"/>
</dbReference>
<dbReference type="GO" id="GO:0005737">
    <property type="term" value="C:cytoplasm"/>
    <property type="evidence" value="ECO:0007669"/>
    <property type="project" value="UniProtKB-ARBA"/>
</dbReference>
<gene>
    <name evidence="20" type="ORF">Scaly_1775800</name>
</gene>
<evidence type="ECO:0000256" key="11">
    <source>
        <dbReference type="ARBA" id="ARBA00022777"/>
    </source>
</evidence>
<dbReference type="PROSITE" id="PS50011">
    <property type="entry name" value="PROTEIN_KINASE_DOM"/>
    <property type="match status" value="1"/>
</dbReference>
<keyword evidence="13 17" id="KW-1133">Transmembrane helix</keyword>
<dbReference type="Gene3D" id="3.30.200.20">
    <property type="entry name" value="Phosphorylase Kinase, domain 1"/>
    <property type="match status" value="1"/>
</dbReference>
<dbReference type="Gene3D" id="1.10.510.10">
    <property type="entry name" value="Transferase(Phosphotransferase) domain 1"/>
    <property type="match status" value="1"/>
</dbReference>
<comment type="caution">
    <text evidence="20">The sequence shown here is derived from an EMBL/GenBank/DDBJ whole genome shotgun (WGS) entry which is preliminary data.</text>
</comment>
<dbReference type="PANTHER" id="PTHR45974:SF23">
    <property type="entry name" value="PROTEIN KINASE DOMAIN-CONTAINING PROTEIN"/>
    <property type="match status" value="1"/>
</dbReference>
<dbReference type="Pfam" id="PF00069">
    <property type="entry name" value="Pkinase"/>
    <property type="match status" value="1"/>
</dbReference>
<keyword evidence="7 17" id="KW-0812">Transmembrane</keyword>
<dbReference type="PROSITE" id="PS00108">
    <property type="entry name" value="PROTEIN_KINASE_ST"/>
    <property type="match status" value="1"/>
</dbReference>
<dbReference type="EMBL" id="JACGWM010000010">
    <property type="protein sequence ID" value="KAL0347598.1"/>
    <property type="molecule type" value="Genomic_DNA"/>
</dbReference>
<evidence type="ECO:0000256" key="15">
    <source>
        <dbReference type="ARBA" id="ARBA00023180"/>
    </source>
</evidence>
<dbReference type="Pfam" id="PF00560">
    <property type="entry name" value="LRR_1"/>
    <property type="match status" value="3"/>
</dbReference>
<keyword evidence="6" id="KW-0808">Transferase</keyword>
<evidence type="ECO:0000256" key="14">
    <source>
        <dbReference type="ARBA" id="ARBA00023136"/>
    </source>
</evidence>
<dbReference type="FunFam" id="3.80.10.10:FF:000129">
    <property type="entry name" value="Leucine-rich repeat receptor-like kinase"/>
    <property type="match status" value="1"/>
</dbReference>
<dbReference type="EC" id="2.7.11.1" evidence="3"/>
<keyword evidence="20" id="KW-0675">Receptor</keyword>
<keyword evidence="15" id="KW-0325">Glycoprotein</keyword>
<evidence type="ECO:0000256" key="7">
    <source>
        <dbReference type="ARBA" id="ARBA00022692"/>
    </source>
</evidence>
<feature type="transmembrane region" description="Helical" evidence="17">
    <location>
        <begin position="802"/>
        <end position="824"/>
    </location>
</feature>
<evidence type="ECO:0000256" key="1">
    <source>
        <dbReference type="ARBA" id="ARBA00004167"/>
    </source>
</evidence>
<evidence type="ECO:0000256" key="2">
    <source>
        <dbReference type="ARBA" id="ARBA00008684"/>
    </source>
</evidence>
<dbReference type="InterPro" id="IPR013210">
    <property type="entry name" value="LRR_N_plant-typ"/>
</dbReference>
<evidence type="ECO:0000256" key="4">
    <source>
        <dbReference type="ARBA" id="ARBA00022527"/>
    </source>
</evidence>
<keyword evidence="9" id="KW-0677">Repeat</keyword>
<evidence type="ECO:0000256" key="5">
    <source>
        <dbReference type="ARBA" id="ARBA00022614"/>
    </source>
</evidence>
<keyword evidence="11 20" id="KW-0418">Kinase</keyword>
<evidence type="ECO:0000259" key="18">
    <source>
        <dbReference type="PROSITE" id="PS50011"/>
    </source>
</evidence>
<dbReference type="GO" id="GO:0005524">
    <property type="term" value="F:ATP binding"/>
    <property type="evidence" value="ECO:0007669"/>
    <property type="project" value="UniProtKB-KW"/>
</dbReference>
<dbReference type="SMART" id="SM00220">
    <property type="entry name" value="S_TKc"/>
    <property type="match status" value="1"/>
</dbReference>
<reference evidence="20" key="2">
    <citation type="journal article" date="2024" name="Plant">
        <title>Genomic evolution and insights into agronomic trait innovations of Sesamum species.</title>
        <authorList>
            <person name="Miao H."/>
            <person name="Wang L."/>
            <person name="Qu L."/>
            <person name="Liu H."/>
            <person name="Sun Y."/>
            <person name="Le M."/>
            <person name="Wang Q."/>
            <person name="Wei S."/>
            <person name="Zheng Y."/>
            <person name="Lin W."/>
            <person name="Duan Y."/>
            <person name="Cao H."/>
            <person name="Xiong S."/>
            <person name="Wang X."/>
            <person name="Wei L."/>
            <person name="Li C."/>
            <person name="Ma Q."/>
            <person name="Ju M."/>
            <person name="Zhao R."/>
            <person name="Li G."/>
            <person name="Mu C."/>
            <person name="Tian Q."/>
            <person name="Mei H."/>
            <person name="Zhang T."/>
            <person name="Gao T."/>
            <person name="Zhang H."/>
        </authorList>
    </citation>
    <scope>NUCLEOTIDE SEQUENCE</scope>
    <source>
        <strain evidence="20">KEN8</strain>
    </source>
</reference>
<keyword evidence="8" id="KW-0732">Signal</keyword>
<dbReference type="SUPFAM" id="SSF55729">
    <property type="entry name" value="Acyl-CoA N-acyltransferases (Nat)"/>
    <property type="match status" value="1"/>
</dbReference>
<keyword evidence="10" id="KW-0547">Nucleotide-binding</keyword>